<evidence type="ECO:0000259" key="8">
    <source>
        <dbReference type="Pfam" id="PF05140"/>
    </source>
</evidence>
<reference evidence="9" key="1">
    <citation type="journal article" date="2017" name="J. Phycol.">
        <title>Analysis of chloroplast genomes and a supermatrix inform reclassification of the Rhodomelaceae (Rhodophyta).</title>
        <authorList>
            <person name="Diaz-Tapia P."/>
            <person name="Maggs C.A."/>
            <person name="West J.A."/>
            <person name="Verbruggen H."/>
        </authorList>
    </citation>
    <scope>NUCLEOTIDE SEQUENCE</scope>
    <source>
        <strain evidence="9">DHO101</strain>
    </source>
</reference>
<comment type="subunit">
    <text evidence="6">May interact with CcsA.</text>
</comment>
<protein>
    <recommendedName>
        <fullName evidence="6">Cytochrome c biogenesis protein Ccs1</fullName>
    </recommendedName>
</protein>
<dbReference type="GO" id="GO:0017004">
    <property type="term" value="P:cytochrome complex assembly"/>
    <property type="evidence" value="ECO:0007669"/>
    <property type="project" value="UniProtKB-UniRule"/>
</dbReference>
<keyword evidence="6" id="KW-0793">Thylakoid</keyword>
<dbReference type="InterPro" id="IPR023494">
    <property type="entry name" value="Cyt_c_bgen_Ccs1/CcsB/ResB"/>
</dbReference>
<dbReference type="AlphaFoldDB" id="A0A1Z1M0D2"/>
<keyword evidence="5 6" id="KW-0472">Membrane</keyword>
<evidence type="ECO:0000256" key="6">
    <source>
        <dbReference type="HAMAP-Rule" id="MF_01392"/>
    </source>
</evidence>
<evidence type="ECO:0000313" key="9">
    <source>
        <dbReference type="EMBL" id="ARW59312.1"/>
    </source>
</evidence>
<name>A0A1Z1M0D2_9FLOR</name>
<keyword evidence="9" id="KW-0150">Chloroplast</keyword>
<dbReference type="GeneID" id="33352728"/>
<sequence>MKKINLKNVFWKSIKNLANLNFSIFLLLLISFFIMLGSIIEQEQNLSYYQTYYPFNDAFNKLSILLNWRLIIYFGLDHIYQTWWFIWILIIFSLSLASCTFFIQLPSLKNARRWKFLNPMINANMNNLVLDSSININNSYINIIYSLVYYNFYVFHKKYYVYGYKGLLGRVSPIFVHISIIFTLIGSICSAFFGYTVQEMVPRGEIFHTKTFVHAGFCSKLNPNFLFRVNNFFIDYNFDSSIKQFFSSLSVFANNGKLVNNKMISVNSPFNFNGLTIYQTDWNINSVRFIIGSKSKMLLQRKITKIKLNNKICWLFKIPISSHNQIFVIIFDLKNKFLISDSNGLIIADIFMNQKFYINNVLVCIQDIILDTGLQIKEDVGIPIIYFGFFILILSTFLSYISYCEIWLTIISDIFNLAGSTNRSVFFFEEDIAKINKTYSFYSFADLNNALVIYPYILQE</sequence>
<evidence type="ECO:0000256" key="7">
    <source>
        <dbReference type="SAM" id="Phobius"/>
    </source>
</evidence>
<feature type="transmembrane region" description="Helical" evidence="7">
    <location>
        <begin position="20"/>
        <end position="40"/>
    </location>
</feature>
<dbReference type="Pfam" id="PF05140">
    <property type="entry name" value="ResB"/>
    <property type="match status" value="1"/>
</dbReference>
<dbReference type="GO" id="GO:0009535">
    <property type="term" value="C:chloroplast thylakoid membrane"/>
    <property type="evidence" value="ECO:0007669"/>
    <property type="project" value="UniProtKB-SubCell"/>
</dbReference>
<evidence type="ECO:0000256" key="2">
    <source>
        <dbReference type="ARBA" id="ARBA00022692"/>
    </source>
</evidence>
<feature type="transmembrane region" description="Helical" evidence="7">
    <location>
        <begin position="134"/>
        <end position="154"/>
    </location>
</feature>
<dbReference type="PANTHER" id="PTHR31566:SF0">
    <property type="entry name" value="CYTOCHROME C BIOGENESIS PROTEIN CCS1, CHLOROPLASTIC"/>
    <property type="match status" value="1"/>
</dbReference>
<comment type="subcellular location">
    <subcellularLocation>
        <location evidence="1">Membrane</location>
        <topology evidence="1">Multi-pass membrane protein</topology>
    </subcellularLocation>
    <subcellularLocation>
        <location evidence="6">Plastid</location>
        <location evidence="6">Chloroplast thylakoid membrane</location>
        <topology evidence="6">Multi-pass membrane protein</topology>
    </subcellularLocation>
</comment>
<dbReference type="EMBL" id="MF101408">
    <property type="protein sequence ID" value="ARW59312.1"/>
    <property type="molecule type" value="Genomic_DNA"/>
</dbReference>
<dbReference type="PANTHER" id="PTHR31566">
    <property type="entry name" value="CYTOCHROME C BIOGENESIS PROTEIN CCS1, CHLOROPLASTIC"/>
    <property type="match status" value="1"/>
</dbReference>
<keyword evidence="2 6" id="KW-0812">Transmembrane</keyword>
<dbReference type="InterPro" id="IPR007816">
    <property type="entry name" value="ResB-like_domain"/>
</dbReference>
<gene>
    <name evidence="6 9" type="primary">ccs1</name>
</gene>
<dbReference type="RefSeq" id="YP_009391168.1">
    <property type="nucleotide sequence ID" value="NC_035257.1"/>
</dbReference>
<evidence type="ECO:0000256" key="4">
    <source>
        <dbReference type="ARBA" id="ARBA00022989"/>
    </source>
</evidence>
<organism evidence="9">
    <name type="scientific">Dipterocladia arabiensis</name>
    <dbReference type="NCBI Taxonomy" id="2007176"/>
    <lineage>
        <taxon>Eukaryota</taxon>
        <taxon>Rhodophyta</taxon>
        <taxon>Florideophyceae</taxon>
        <taxon>Rhodymeniophycidae</taxon>
        <taxon>Ceramiales</taxon>
        <taxon>Dasyaceae</taxon>
        <taxon>Dipterocladia</taxon>
    </lineage>
</organism>
<keyword evidence="3 6" id="KW-0201">Cytochrome c-type biogenesis</keyword>
<keyword evidence="9" id="KW-0934">Plastid</keyword>
<dbReference type="HAMAP" id="MF_01392">
    <property type="entry name" value="CytC_Ccs1"/>
    <property type="match status" value="1"/>
</dbReference>
<feature type="transmembrane region" description="Helical" evidence="7">
    <location>
        <begin position="84"/>
        <end position="105"/>
    </location>
</feature>
<evidence type="ECO:0000256" key="3">
    <source>
        <dbReference type="ARBA" id="ARBA00022748"/>
    </source>
</evidence>
<feature type="transmembrane region" description="Helical" evidence="7">
    <location>
        <begin position="384"/>
        <end position="403"/>
    </location>
</feature>
<geneLocation type="chloroplast" evidence="9"/>
<proteinExistence type="inferred from homology"/>
<feature type="domain" description="ResB-like" evidence="8">
    <location>
        <begin position="21"/>
        <end position="311"/>
    </location>
</feature>
<evidence type="ECO:0000256" key="1">
    <source>
        <dbReference type="ARBA" id="ARBA00004141"/>
    </source>
</evidence>
<comment type="similarity">
    <text evidence="6">Belongs to the Ccs1/CcsB family.</text>
</comment>
<keyword evidence="4 6" id="KW-1133">Transmembrane helix</keyword>
<comment type="function">
    <text evidence="6">Required during biogenesis of c-type cytochromes (cytochrome c6 and cytochrome f) at the step of heme attachment.</text>
</comment>
<accession>A0A1Z1M0D2</accession>
<evidence type="ECO:0000256" key="5">
    <source>
        <dbReference type="ARBA" id="ARBA00023136"/>
    </source>
</evidence>
<feature type="transmembrane region" description="Helical" evidence="7">
    <location>
        <begin position="174"/>
        <end position="197"/>
    </location>
</feature>